<dbReference type="EMBL" id="AP027272">
    <property type="protein sequence ID" value="BDX06493.1"/>
    <property type="molecule type" value="Genomic_DNA"/>
</dbReference>
<keyword evidence="1" id="KW-1133">Transmembrane helix</keyword>
<dbReference type="AlphaFoldDB" id="A0AA48HV85"/>
<evidence type="ECO:0000256" key="1">
    <source>
        <dbReference type="SAM" id="Phobius"/>
    </source>
</evidence>
<dbReference type="InterPro" id="IPR005625">
    <property type="entry name" value="PepSY-ass_TM"/>
</dbReference>
<keyword evidence="1" id="KW-0812">Transmembrane</keyword>
<organism evidence="2 3">
    <name type="scientific">Planctobacterium marinum</name>
    <dbReference type="NCBI Taxonomy" id="1631968"/>
    <lineage>
        <taxon>Bacteria</taxon>
        <taxon>Pseudomonadati</taxon>
        <taxon>Pseudomonadota</taxon>
        <taxon>Gammaproteobacteria</taxon>
        <taxon>Alteromonadales</taxon>
        <taxon>Alteromonadaceae</taxon>
        <taxon>Planctobacterium</taxon>
    </lineage>
</organism>
<feature type="transmembrane region" description="Helical" evidence="1">
    <location>
        <begin position="131"/>
        <end position="161"/>
    </location>
</feature>
<dbReference type="Pfam" id="PF03929">
    <property type="entry name" value="PepSY_TM"/>
    <property type="match status" value="1"/>
</dbReference>
<evidence type="ECO:0000313" key="2">
    <source>
        <dbReference type="EMBL" id="BDX06493.1"/>
    </source>
</evidence>
<sequence length="371" mass="42862">MRKKLFKWHSMSALVAFIPLMLISITGSILVFKVEIDNLLRPAQMQVQVASDAQRQPMDTLIAQVEKSHPNYLLGSWEIFDDKSRSDTAYLIEKSSGDWFKMYIDQYHNTPLSQPVSVTHDLTDWLLSLHFTFLLGVAGTALGFVFALLLLYLGISGIVLYRQFWKKLFTLRVKAASRIFYSDVHKFIGITSSPVLIILAFTGAWWNMSEVLHETIEHGAEEHQVLQQPIYAQHLNFEAMRQQSTQQITDFRATYMVFPFEEERHITFFGEVPTSNPLTSQYASTVTWHRDTGELVHKSDVRNAGFMHVFVDSFRKLHFGYFGGPTTKIIWCILGLSPIWLALTGLYFYWFRKRKQTKKVRVSSTLSQQQV</sequence>
<protein>
    <submittedName>
        <fullName evidence="2">Membrane protein</fullName>
    </submittedName>
</protein>
<reference evidence="2" key="1">
    <citation type="submission" date="2023-01" db="EMBL/GenBank/DDBJ databases">
        <title>Complete genome sequence of Planctobacterium marinum strain Dej080120_11.</title>
        <authorList>
            <person name="Ueki S."/>
            <person name="Maruyama F."/>
        </authorList>
    </citation>
    <scope>NUCLEOTIDE SEQUENCE</scope>
    <source>
        <strain evidence="2">Dej080120_11</strain>
    </source>
</reference>
<keyword evidence="3" id="KW-1185">Reference proteome</keyword>
<dbReference type="PANTHER" id="PTHR34219">
    <property type="entry name" value="IRON-REGULATED INNER MEMBRANE PROTEIN-RELATED"/>
    <property type="match status" value="1"/>
</dbReference>
<feature type="transmembrane region" description="Helical" evidence="1">
    <location>
        <begin position="187"/>
        <end position="206"/>
    </location>
</feature>
<feature type="transmembrane region" description="Helical" evidence="1">
    <location>
        <begin position="12"/>
        <end position="32"/>
    </location>
</feature>
<gene>
    <name evidence="2" type="ORF">MACH26_20140</name>
</gene>
<dbReference type="Proteomes" id="UP001333710">
    <property type="component" value="Chromosome"/>
</dbReference>
<dbReference type="PANTHER" id="PTHR34219:SF8">
    <property type="entry name" value="PEPSY DOMAIN-CONTAINING PROTEIN"/>
    <property type="match status" value="1"/>
</dbReference>
<keyword evidence="1" id="KW-0472">Membrane</keyword>
<evidence type="ECO:0000313" key="3">
    <source>
        <dbReference type="Proteomes" id="UP001333710"/>
    </source>
</evidence>
<dbReference type="RefSeq" id="WP_338292509.1">
    <property type="nucleotide sequence ID" value="NZ_AP027272.1"/>
</dbReference>
<feature type="transmembrane region" description="Helical" evidence="1">
    <location>
        <begin position="328"/>
        <end position="351"/>
    </location>
</feature>
<name>A0AA48HV85_9ALTE</name>
<dbReference type="KEGG" id="pmaw:MACH26_20140"/>
<accession>A0AA48HV85</accession>
<proteinExistence type="predicted"/>